<dbReference type="EMBL" id="LAZR01015000">
    <property type="protein sequence ID" value="KKM15057.1"/>
    <property type="molecule type" value="Genomic_DNA"/>
</dbReference>
<protein>
    <submittedName>
        <fullName evidence="1">Uncharacterized protein</fullName>
    </submittedName>
</protein>
<reference evidence="1" key="1">
    <citation type="journal article" date="2015" name="Nature">
        <title>Complex archaea that bridge the gap between prokaryotes and eukaryotes.</title>
        <authorList>
            <person name="Spang A."/>
            <person name="Saw J.H."/>
            <person name="Jorgensen S.L."/>
            <person name="Zaremba-Niedzwiedzka K."/>
            <person name="Martijn J."/>
            <person name="Lind A.E."/>
            <person name="van Eijk R."/>
            <person name="Schleper C."/>
            <person name="Guy L."/>
            <person name="Ettema T.J."/>
        </authorList>
    </citation>
    <scope>NUCLEOTIDE SEQUENCE</scope>
</reference>
<evidence type="ECO:0000313" key="1">
    <source>
        <dbReference type="EMBL" id="KKM15057.1"/>
    </source>
</evidence>
<accession>A0A0F9HIX6</accession>
<comment type="caution">
    <text evidence="1">The sequence shown here is derived from an EMBL/GenBank/DDBJ whole genome shotgun (WGS) entry which is preliminary data.</text>
</comment>
<sequence length="412" mass="45280">MKVKDLQCDFHMPDQLEPKFVGEKEIGQHLPPYALVDAYPVDEYPACPSTWMNGSDISSSYFIPVEKDKGMWLNFNNCCHHPHNVAVVISIQGVNPITGQQTDILRLEKYEEKCPIHDEPFKQDMFCPTCKFKWPAQNYIATTGTPGSAFWLDGFRVPGGRVRQYIFTPEKIKGIANQLIGEDKVFAIGIAFYLSKEKKPEPQSRPVLRSAGGACGQGVGSAGNNHFAYFSSTMSKVKGSLGCGGTITPDSAIEQPSIAVPGGGSAEVGFVNKTTSESAEINCISSIPPVVDSSYDRIAFQLVPDNLIKADDGTYHEIGEQTCGDLNIDTSVQEPIVEEAEEVEDTVNLEIGAGALIDQKVYPDPKPIEFWEDKPAGMIYINYCDKKMCDKILKAGKRKDKEEGYLEDLSVG</sequence>
<gene>
    <name evidence="1" type="ORF">LCGC14_1699880</name>
</gene>
<organism evidence="1">
    <name type="scientific">marine sediment metagenome</name>
    <dbReference type="NCBI Taxonomy" id="412755"/>
    <lineage>
        <taxon>unclassified sequences</taxon>
        <taxon>metagenomes</taxon>
        <taxon>ecological metagenomes</taxon>
    </lineage>
</organism>
<dbReference type="AlphaFoldDB" id="A0A0F9HIX6"/>
<proteinExistence type="predicted"/>
<name>A0A0F9HIX6_9ZZZZ</name>